<protein>
    <recommendedName>
        <fullName evidence="4 14">Undecaprenyl-diphosphatase</fullName>
        <ecNumber evidence="3 14">3.6.1.27</ecNumber>
    </recommendedName>
    <alternativeName>
        <fullName evidence="12 14">Bacitracin resistance protein</fullName>
    </alternativeName>
    <alternativeName>
        <fullName evidence="11 14">Undecaprenyl pyrophosphate phosphatase</fullName>
    </alternativeName>
</protein>
<comment type="caution">
    <text evidence="15">The sequence shown here is derived from an EMBL/GenBank/DDBJ whole genome shotgun (WGS) entry which is preliminary data.</text>
</comment>
<dbReference type="EMBL" id="LCAH01000007">
    <property type="protein sequence ID" value="KKR86956.1"/>
    <property type="molecule type" value="Genomic_DNA"/>
</dbReference>
<dbReference type="GO" id="GO:0009252">
    <property type="term" value="P:peptidoglycan biosynthetic process"/>
    <property type="evidence" value="ECO:0007669"/>
    <property type="project" value="UniProtKB-KW"/>
</dbReference>
<proteinExistence type="inferred from homology"/>
<name>A0A0G0UHG3_9BACT</name>
<evidence type="ECO:0000256" key="5">
    <source>
        <dbReference type="ARBA" id="ARBA00022475"/>
    </source>
</evidence>
<keyword evidence="14" id="KW-0573">Peptidoglycan synthesis</keyword>
<feature type="transmembrane region" description="Helical" evidence="14">
    <location>
        <begin position="214"/>
        <end position="235"/>
    </location>
</feature>
<evidence type="ECO:0000313" key="15">
    <source>
        <dbReference type="EMBL" id="KKR86956.1"/>
    </source>
</evidence>
<evidence type="ECO:0000256" key="4">
    <source>
        <dbReference type="ARBA" id="ARBA00021581"/>
    </source>
</evidence>
<dbReference type="InterPro" id="IPR003824">
    <property type="entry name" value="UppP"/>
</dbReference>
<dbReference type="GO" id="GO:0050380">
    <property type="term" value="F:undecaprenyl-diphosphatase activity"/>
    <property type="evidence" value="ECO:0007669"/>
    <property type="project" value="UniProtKB-UniRule"/>
</dbReference>
<dbReference type="EC" id="3.6.1.27" evidence="3 14"/>
<dbReference type="GO" id="GO:0071555">
    <property type="term" value="P:cell wall organization"/>
    <property type="evidence" value="ECO:0007669"/>
    <property type="project" value="UniProtKB-KW"/>
</dbReference>
<keyword evidence="5 14" id="KW-1003">Cell membrane</keyword>
<comment type="catalytic activity">
    <reaction evidence="13 14">
        <text>di-trans,octa-cis-undecaprenyl diphosphate + H2O = di-trans,octa-cis-undecaprenyl phosphate + phosphate + H(+)</text>
        <dbReference type="Rhea" id="RHEA:28094"/>
        <dbReference type="ChEBI" id="CHEBI:15377"/>
        <dbReference type="ChEBI" id="CHEBI:15378"/>
        <dbReference type="ChEBI" id="CHEBI:43474"/>
        <dbReference type="ChEBI" id="CHEBI:58405"/>
        <dbReference type="ChEBI" id="CHEBI:60392"/>
        <dbReference type="EC" id="3.6.1.27"/>
    </reaction>
</comment>
<evidence type="ECO:0000313" key="16">
    <source>
        <dbReference type="Proteomes" id="UP000034616"/>
    </source>
</evidence>
<dbReference type="NCBIfam" id="TIGR00753">
    <property type="entry name" value="undec_PP_bacA"/>
    <property type="match status" value="1"/>
</dbReference>
<comment type="subcellular location">
    <subcellularLocation>
        <location evidence="1 14">Cell membrane</location>
        <topology evidence="1 14">Multi-pass membrane protein</topology>
    </subcellularLocation>
</comment>
<feature type="transmembrane region" description="Helical" evidence="14">
    <location>
        <begin position="38"/>
        <end position="60"/>
    </location>
</feature>
<comment type="function">
    <text evidence="14">Catalyzes the dephosphorylation of undecaprenyl diphosphate (UPP). Confers resistance to bacitracin.</text>
</comment>
<keyword evidence="10 14" id="KW-0046">Antibiotic resistance</keyword>
<dbReference type="PANTHER" id="PTHR30622">
    <property type="entry name" value="UNDECAPRENYL-DIPHOSPHATASE"/>
    <property type="match status" value="1"/>
</dbReference>
<comment type="similarity">
    <text evidence="2 14">Belongs to the UppP family.</text>
</comment>
<dbReference type="GO" id="GO:0008360">
    <property type="term" value="P:regulation of cell shape"/>
    <property type="evidence" value="ECO:0007669"/>
    <property type="project" value="UniProtKB-KW"/>
</dbReference>
<dbReference type="PATRIC" id="fig|1618985.3.peg.618"/>
<evidence type="ECO:0000256" key="6">
    <source>
        <dbReference type="ARBA" id="ARBA00022692"/>
    </source>
</evidence>
<feature type="transmembrane region" description="Helical" evidence="14">
    <location>
        <begin position="80"/>
        <end position="99"/>
    </location>
</feature>
<evidence type="ECO:0000256" key="3">
    <source>
        <dbReference type="ARBA" id="ARBA00012374"/>
    </source>
</evidence>
<keyword evidence="14" id="KW-0961">Cell wall biogenesis/degradation</keyword>
<dbReference type="AlphaFoldDB" id="A0A0G0UHG3"/>
<evidence type="ECO:0000256" key="14">
    <source>
        <dbReference type="HAMAP-Rule" id="MF_01006"/>
    </source>
</evidence>
<keyword evidence="7 14" id="KW-0378">Hydrolase</keyword>
<keyword evidence="14" id="KW-0133">Cell shape</keyword>
<dbReference type="HAMAP" id="MF_01006">
    <property type="entry name" value="Undec_diphosphatase"/>
    <property type="match status" value="1"/>
</dbReference>
<keyword evidence="6 14" id="KW-0812">Transmembrane</keyword>
<comment type="miscellaneous">
    <text evidence="14">Bacitracin is thought to be involved in the inhibition of peptidoglycan synthesis by sequestering undecaprenyl diphosphate, thereby reducing the pool of lipid carrier available.</text>
</comment>
<dbReference type="Pfam" id="PF02673">
    <property type="entry name" value="BacA"/>
    <property type="match status" value="1"/>
</dbReference>
<sequence>MTLFQAVVLGTVQGLTEFLPVSSSGHLILVPKLFGWETQNLAFDAIIHLATLAAIVVAFFGEIKHITKGIWKKQDSWGRLGRLIIFSSLPVLVIGFFLSDVIETIFRSPAIVASSLAFWGVFLFIADRFVHQTAESDVTHVGWKRAFFIGSAQAIALVPGTSRSGVTITTGLFFGLDRKAAARFSFLLSIPAIAAAGASALLHMAEGTVSLDFLPLTVGFISAFISGFFAIRFLLRMLAFGTYKWFAFYRIILAVVVSILFLR</sequence>
<organism evidence="15 16">
    <name type="scientific">Candidatus Uhrbacteria bacterium GW2011_GWC2_41_11</name>
    <dbReference type="NCBI Taxonomy" id="1618985"/>
    <lineage>
        <taxon>Bacteria</taxon>
        <taxon>Candidatus Uhriibacteriota</taxon>
    </lineage>
</organism>
<keyword evidence="9 14" id="KW-0472">Membrane</keyword>
<feature type="transmembrane region" description="Helical" evidence="14">
    <location>
        <begin position="105"/>
        <end position="126"/>
    </location>
</feature>
<keyword evidence="8 14" id="KW-1133">Transmembrane helix</keyword>
<evidence type="ECO:0000256" key="13">
    <source>
        <dbReference type="ARBA" id="ARBA00047594"/>
    </source>
</evidence>
<dbReference type="GO" id="GO:0046677">
    <property type="term" value="P:response to antibiotic"/>
    <property type="evidence" value="ECO:0007669"/>
    <property type="project" value="UniProtKB-UniRule"/>
</dbReference>
<evidence type="ECO:0000256" key="11">
    <source>
        <dbReference type="ARBA" id="ARBA00032707"/>
    </source>
</evidence>
<feature type="transmembrane region" description="Helical" evidence="14">
    <location>
        <begin position="184"/>
        <end position="202"/>
    </location>
</feature>
<dbReference type="PANTHER" id="PTHR30622:SF4">
    <property type="entry name" value="UNDECAPRENYL-DIPHOSPHATASE"/>
    <property type="match status" value="1"/>
</dbReference>
<dbReference type="Proteomes" id="UP000034616">
    <property type="component" value="Unassembled WGS sequence"/>
</dbReference>
<evidence type="ECO:0000256" key="7">
    <source>
        <dbReference type="ARBA" id="ARBA00022801"/>
    </source>
</evidence>
<evidence type="ECO:0000256" key="12">
    <source>
        <dbReference type="ARBA" id="ARBA00032932"/>
    </source>
</evidence>
<evidence type="ECO:0000256" key="10">
    <source>
        <dbReference type="ARBA" id="ARBA00023251"/>
    </source>
</evidence>
<reference evidence="15 16" key="1">
    <citation type="journal article" date="2015" name="Nature">
        <title>rRNA introns, odd ribosomes, and small enigmatic genomes across a large radiation of phyla.</title>
        <authorList>
            <person name="Brown C.T."/>
            <person name="Hug L.A."/>
            <person name="Thomas B.C."/>
            <person name="Sharon I."/>
            <person name="Castelle C.J."/>
            <person name="Singh A."/>
            <person name="Wilkins M.J."/>
            <person name="Williams K.H."/>
            <person name="Banfield J.F."/>
        </authorList>
    </citation>
    <scope>NUCLEOTIDE SEQUENCE [LARGE SCALE GENOMIC DNA]</scope>
</reference>
<evidence type="ECO:0000256" key="8">
    <source>
        <dbReference type="ARBA" id="ARBA00022989"/>
    </source>
</evidence>
<evidence type="ECO:0000256" key="9">
    <source>
        <dbReference type="ARBA" id="ARBA00023136"/>
    </source>
</evidence>
<feature type="transmembrane region" description="Helical" evidence="14">
    <location>
        <begin position="242"/>
        <end position="262"/>
    </location>
</feature>
<dbReference type="GO" id="GO:0005886">
    <property type="term" value="C:plasma membrane"/>
    <property type="evidence" value="ECO:0007669"/>
    <property type="project" value="UniProtKB-SubCell"/>
</dbReference>
<accession>A0A0G0UHG3</accession>
<evidence type="ECO:0000256" key="1">
    <source>
        <dbReference type="ARBA" id="ARBA00004651"/>
    </source>
</evidence>
<gene>
    <name evidence="14" type="primary">uppP</name>
    <name evidence="15" type="ORF">UU35_C0007G0102</name>
</gene>
<evidence type="ECO:0000256" key="2">
    <source>
        <dbReference type="ARBA" id="ARBA00010621"/>
    </source>
</evidence>